<dbReference type="KEGG" id="bcom:BAUCODRAFT_219396"/>
<protein>
    <submittedName>
        <fullName evidence="1">Uncharacterized protein</fullName>
    </submittedName>
</protein>
<dbReference type="GeneID" id="19109834"/>
<evidence type="ECO:0000313" key="1">
    <source>
        <dbReference type="EMBL" id="EMC94043.1"/>
    </source>
</evidence>
<accession>M2MRG1</accession>
<reference evidence="1 2" key="1">
    <citation type="journal article" date="2012" name="PLoS Pathog.">
        <title>Diverse lifestyles and strategies of plant pathogenesis encoded in the genomes of eighteen Dothideomycetes fungi.</title>
        <authorList>
            <person name="Ohm R.A."/>
            <person name="Feau N."/>
            <person name="Henrissat B."/>
            <person name="Schoch C.L."/>
            <person name="Horwitz B.A."/>
            <person name="Barry K.W."/>
            <person name="Condon B.J."/>
            <person name="Copeland A.C."/>
            <person name="Dhillon B."/>
            <person name="Glaser F."/>
            <person name="Hesse C.N."/>
            <person name="Kosti I."/>
            <person name="LaButti K."/>
            <person name="Lindquist E.A."/>
            <person name="Lucas S."/>
            <person name="Salamov A.A."/>
            <person name="Bradshaw R.E."/>
            <person name="Ciuffetti L."/>
            <person name="Hamelin R.C."/>
            <person name="Kema G.H.J."/>
            <person name="Lawrence C."/>
            <person name="Scott J.A."/>
            <person name="Spatafora J.W."/>
            <person name="Turgeon B.G."/>
            <person name="de Wit P.J.G.M."/>
            <person name="Zhong S."/>
            <person name="Goodwin S.B."/>
            <person name="Grigoriev I.V."/>
        </authorList>
    </citation>
    <scope>NUCLEOTIDE SEQUENCE [LARGE SCALE GENOMIC DNA]</scope>
    <source>
        <strain evidence="1 2">UAMH 10762</strain>
    </source>
</reference>
<name>M2MRG1_BAUPA</name>
<gene>
    <name evidence="1" type="ORF">BAUCODRAFT_219396</name>
</gene>
<organism evidence="1 2">
    <name type="scientific">Baudoinia panamericana (strain UAMH 10762)</name>
    <name type="common">Angels' share fungus</name>
    <name type="synonym">Baudoinia compniacensis (strain UAMH 10762)</name>
    <dbReference type="NCBI Taxonomy" id="717646"/>
    <lineage>
        <taxon>Eukaryota</taxon>
        <taxon>Fungi</taxon>
        <taxon>Dikarya</taxon>
        <taxon>Ascomycota</taxon>
        <taxon>Pezizomycotina</taxon>
        <taxon>Dothideomycetes</taxon>
        <taxon>Dothideomycetidae</taxon>
        <taxon>Mycosphaerellales</taxon>
        <taxon>Teratosphaeriaceae</taxon>
        <taxon>Baudoinia</taxon>
    </lineage>
</organism>
<dbReference type="EMBL" id="KB445559">
    <property type="protein sequence ID" value="EMC94043.1"/>
    <property type="molecule type" value="Genomic_DNA"/>
</dbReference>
<dbReference type="Proteomes" id="UP000011761">
    <property type="component" value="Unassembled WGS sequence"/>
</dbReference>
<sequence length="164" mass="18205">MRFHHVNSTALQYCHHNAKATRRRHHGSTTKCKTAASRAVTLKTLALCRIIVGSGSQKPLWPMDKIWTHLPCFAPRGIMDTAPPRIYHAETWSVHDRLTFLRMSFSVHACDCATPDASAARIASNEIHDSGLLLSIGPTQTVLRRVTSKLAVSIPCDNGAVWRL</sequence>
<proteinExistence type="predicted"/>
<dbReference type="AlphaFoldDB" id="M2MRG1"/>
<keyword evidence="2" id="KW-1185">Reference proteome</keyword>
<dbReference type="RefSeq" id="XP_007679004.1">
    <property type="nucleotide sequence ID" value="XM_007680814.1"/>
</dbReference>
<evidence type="ECO:0000313" key="2">
    <source>
        <dbReference type="Proteomes" id="UP000011761"/>
    </source>
</evidence>
<dbReference type="HOGENOM" id="CLU_1618695_0_0_1"/>